<dbReference type="AlphaFoldDB" id="A0A0F9D853"/>
<reference evidence="1" key="1">
    <citation type="journal article" date="2015" name="Nature">
        <title>Complex archaea that bridge the gap between prokaryotes and eukaryotes.</title>
        <authorList>
            <person name="Spang A."/>
            <person name="Saw J.H."/>
            <person name="Jorgensen S.L."/>
            <person name="Zaremba-Niedzwiedzka K."/>
            <person name="Martijn J."/>
            <person name="Lind A.E."/>
            <person name="van Eijk R."/>
            <person name="Schleper C."/>
            <person name="Guy L."/>
            <person name="Ettema T.J."/>
        </authorList>
    </citation>
    <scope>NUCLEOTIDE SEQUENCE</scope>
</reference>
<name>A0A0F9D853_9ZZZZ</name>
<evidence type="ECO:0000313" key="1">
    <source>
        <dbReference type="EMBL" id="KKL08278.1"/>
    </source>
</evidence>
<gene>
    <name evidence="1" type="ORF">LCGC14_2577470</name>
</gene>
<sequence>MTINAEKEIGKPAGVDNRCGYDDKCGTEAVEEHTCPFQDDVHDNKALCRCCGRCKHDCADEV</sequence>
<protein>
    <submittedName>
        <fullName evidence="1">Uncharacterized protein</fullName>
    </submittedName>
</protein>
<comment type="caution">
    <text evidence="1">The sequence shown here is derived from an EMBL/GenBank/DDBJ whole genome shotgun (WGS) entry which is preliminary data.</text>
</comment>
<organism evidence="1">
    <name type="scientific">marine sediment metagenome</name>
    <dbReference type="NCBI Taxonomy" id="412755"/>
    <lineage>
        <taxon>unclassified sequences</taxon>
        <taxon>metagenomes</taxon>
        <taxon>ecological metagenomes</taxon>
    </lineage>
</organism>
<proteinExistence type="predicted"/>
<dbReference type="EMBL" id="LAZR01042944">
    <property type="protein sequence ID" value="KKL08278.1"/>
    <property type="molecule type" value="Genomic_DNA"/>
</dbReference>
<accession>A0A0F9D853</accession>